<dbReference type="InterPro" id="IPR001747">
    <property type="entry name" value="Vitellogenin_N"/>
</dbReference>
<dbReference type="GeneID" id="113468046"/>
<evidence type="ECO:0000313" key="8">
    <source>
        <dbReference type="RefSeq" id="XP_026680476.1"/>
    </source>
</evidence>
<dbReference type="SUPFAM" id="SSF56968">
    <property type="entry name" value="Lipovitellin-phosvitin complex, beta-sheet shell regions"/>
    <property type="match status" value="1"/>
</dbReference>
<accession>A0A3Q0IW25</accession>
<dbReference type="Gene3D" id="2.30.230.10">
    <property type="entry name" value="Lipovitellin, beta-sheet shell regions, chain A"/>
    <property type="match status" value="1"/>
</dbReference>
<organism evidence="4 8">
    <name type="scientific">Diaphorina citri</name>
    <name type="common">Asian citrus psyllid</name>
    <dbReference type="NCBI Taxonomy" id="121845"/>
    <lineage>
        <taxon>Eukaryota</taxon>
        <taxon>Metazoa</taxon>
        <taxon>Ecdysozoa</taxon>
        <taxon>Arthropoda</taxon>
        <taxon>Hexapoda</taxon>
        <taxon>Insecta</taxon>
        <taxon>Pterygota</taxon>
        <taxon>Neoptera</taxon>
        <taxon>Paraneoptera</taxon>
        <taxon>Hemiptera</taxon>
        <taxon>Sternorrhyncha</taxon>
        <taxon>Psylloidea</taxon>
        <taxon>Psyllidae</taxon>
        <taxon>Diaphorininae</taxon>
        <taxon>Diaphorina</taxon>
    </lineage>
</organism>
<feature type="chain" id="PRO_5044597838" evidence="2">
    <location>
        <begin position="24"/>
        <end position="172"/>
    </location>
</feature>
<dbReference type="RefSeq" id="XP_026680474.1">
    <property type="nucleotide sequence ID" value="XM_026824673.1"/>
</dbReference>
<dbReference type="RefSeq" id="XP_026680475.1">
    <property type="nucleotide sequence ID" value="XM_026824674.1"/>
</dbReference>
<feature type="signal peptide" evidence="2">
    <location>
        <begin position="1"/>
        <end position="23"/>
    </location>
</feature>
<keyword evidence="4" id="KW-1185">Reference proteome</keyword>
<name>A0A3Q0IW25_DIACI</name>
<dbReference type="AlphaFoldDB" id="A0A3Q0IW25"/>
<dbReference type="PANTHER" id="PTHR23345:SF33">
    <property type="entry name" value="CROSSVEINLESS D"/>
    <property type="match status" value="1"/>
</dbReference>
<dbReference type="Pfam" id="PF01347">
    <property type="entry name" value="Vitellogenin_N"/>
    <property type="match status" value="1"/>
</dbReference>
<evidence type="ECO:0000313" key="5">
    <source>
        <dbReference type="RefSeq" id="XP_026680473.1"/>
    </source>
</evidence>
<keyword evidence="1 2" id="KW-0732">Signal</keyword>
<sequence length="172" mass="19545">MKSGRFIWILMVSLALVLQGVTSNQLFPNDRSFVFDWKVKFNTGAMLPSKIVSEWHMNAKIIIQTYNYITQMQIVNVTGSHNINDTSLLNKPFRVNYTRGYIKDLYIAPDELPWSANMKRSVASIFQVNLDLLKTKALVSSGREVSNPVKVTSPELLSTCPECPNNTRRCLT</sequence>
<dbReference type="InterPro" id="IPR050733">
    <property type="entry name" value="Vitellogenin/Apolipophorin"/>
</dbReference>
<evidence type="ECO:0000313" key="4">
    <source>
        <dbReference type="Proteomes" id="UP000079169"/>
    </source>
</evidence>
<evidence type="ECO:0000313" key="9">
    <source>
        <dbReference type="RefSeq" id="XP_026680477.1"/>
    </source>
</evidence>
<protein>
    <submittedName>
        <fullName evidence="5 6">Uncharacterized protein LOC113468046</fullName>
    </submittedName>
</protein>
<reference evidence="5 6" key="1">
    <citation type="submission" date="2025-04" db="UniProtKB">
        <authorList>
            <consortium name="RefSeq"/>
        </authorList>
    </citation>
    <scope>IDENTIFICATION</scope>
</reference>
<dbReference type="RefSeq" id="XP_026680473.1">
    <property type="nucleotide sequence ID" value="XM_026824672.1"/>
</dbReference>
<gene>
    <name evidence="5 6 7 8 9" type="primary">LOC113468046</name>
</gene>
<evidence type="ECO:0000313" key="7">
    <source>
        <dbReference type="RefSeq" id="XP_026680475.1"/>
    </source>
</evidence>
<evidence type="ECO:0000259" key="3">
    <source>
        <dbReference type="Pfam" id="PF01347"/>
    </source>
</evidence>
<evidence type="ECO:0000256" key="2">
    <source>
        <dbReference type="SAM" id="SignalP"/>
    </source>
</evidence>
<dbReference type="InterPro" id="IPR015816">
    <property type="entry name" value="Vitellinogen_b-sht_N"/>
</dbReference>
<dbReference type="PANTHER" id="PTHR23345">
    <property type="entry name" value="VITELLOGENIN-RELATED"/>
    <property type="match status" value="1"/>
</dbReference>
<feature type="domain" description="Vitellogenin" evidence="3">
    <location>
        <begin position="81"/>
        <end position="131"/>
    </location>
</feature>
<dbReference type="RefSeq" id="XP_026680476.1">
    <property type="nucleotide sequence ID" value="XM_026824675.1"/>
</dbReference>
<evidence type="ECO:0000256" key="1">
    <source>
        <dbReference type="ARBA" id="ARBA00022729"/>
    </source>
</evidence>
<dbReference type="STRING" id="121845.A0A3Q0IW25"/>
<dbReference type="InterPro" id="IPR015819">
    <property type="entry name" value="Lipid_transp_b-sht_shell"/>
</dbReference>
<dbReference type="Proteomes" id="UP000079169">
    <property type="component" value="Unplaced"/>
</dbReference>
<dbReference type="PaxDb" id="121845-A0A3Q0IW25"/>
<proteinExistence type="predicted"/>
<dbReference type="GO" id="GO:0005319">
    <property type="term" value="F:lipid transporter activity"/>
    <property type="evidence" value="ECO:0007669"/>
    <property type="project" value="InterPro"/>
</dbReference>
<dbReference type="RefSeq" id="XP_026680477.1">
    <property type="nucleotide sequence ID" value="XM_026824676.1"/>
</dbReference>
<dbReference type="KEGG" id="dci:113468046"/>
<evidence type="ECO:0000313" key="6">
    <source>
        <dbReference type="RefSeq" id="XP_026680474.1"/>
    </source>
</evidence>